<dbReference type="Proteomes" id="UP000641646">
    <property type="component" value="Unassembled WGS sequence"/>
</dbReference>
<dbReference type="EMBL" id="JACJPW010000099">
    <property type="protein sequence ID" value="MBD2184919.1"/>
    <property type="molecule type" value="Genomic_DNA"/>
</dbReference>
<evidence type="ECO:0000313" key="2">
    <source>
        <dbReference type="Proteomes" id="UP000641646"/>
    </source>
</evidence>
<name>A0A926VM11_9CYAN</name>
<dbReference type="RefSeq" id="WP_190472265.1">
    <property type="nucleotide sequence ID" value="NZ_JACJPW010000099.1"/>
</dbReference>
<proteinExistence type="predicted"/>
<organism evidence="1 2">
    <name type="scientific">Aerosakkonema funiforme FACHB-1375</name>
    <dbReference type="NCBI Taxonomy" id="2949571"/>
    <lineage>
        <taxon>Bacteria</taxon>
        <taxon>Bacillati</taxon>
        <taxon>Cyanobacteriota</taxon>
        <taxon>Cyanophyceae</taxon>
        <taxon>Oscillatoriophycideae</taxon>
        <taxon>Aerosakkonematales</taxon>
        <taxon>Aerosakkonemataceae</taxon>
        <taxon>Aerosakkonema</taxon>
    </lineage>
</organism>
<accession>A0A926VM11</accession>
<reference evidence="1" key="1">
    <citation type="journal article" date="2015" name="ISME J.">
        <title>Draft Genome Sequence of Streptomyces incarnatus NRRL8089, which Produces the Nucleoside Antibiotic Sinefungin.</title>
        <authorList>
            <person name="Oshima K."/>
            <person name="Hattori M."/>
            <person name="Shimizu H."/>
            <person name="Fukuda K."/>
            <person name="Nemoto M."/>
            <person name="Inagaki K."/>
            <person name="Tamura T."/>
        </authorList>
    </citation>
    <scope>NUCLEOTIDE SEQUENCE</scope>
    <source>
        <strain evidence="1">FACHB-1375</strain>
    </source>
</reference>
<sequence>MIGDGLLTVHQADTLIQLNRQGSGLDKFQGIIYKFLLAIVKESPSEAVLCEFRNLFIYQVGCANTEALNALYKIIFEKNEEEFRNTLKRSCYILINNWDASRNHKAIQELIQLLGEAKINEDTISPSLDRVKTWLDNFVNSKDYEDLKVFASRYDSQSEWAHRYSTFLLVPQYIDLNNPIEQREAARARAKRLKDKFKFDLAMYTAHSQSPVAKDTKLDKPNPTGLGDDLLRLIKAIVAKRGPFSYANLASIFIKQTEFVTYKFFKQSLSKYLLFSVANKKFVNVFQQNISEKLEVLYKDHEEEIINDALKLRSCNRVIEYLTTENSREPTALFALLLSQGNPLTLVVILLKLILVSPNSRTHLEVCIGALIQYYQKYPEAECRWLITFLEIFNITFAIYAENVEYNLIQMPQYQGSGEQLKGWTLDEYRIFSQLKQERNLETAYENGLLE</sequence>
<comment type="caution">
    <text evidence="1">The sequence shown here is derived from an EMBL/GenBank/DDBJ whole genome shotgun (WGS) entry which is preliminary data.</text>
</comment>
<reference evidence="1" key="2">
    <citation type="submission" date="2020-08" db="EMBL/GenBank/DDBJ databases">
        <authorList>
            <person name="Chen M."/>
            <person name="Teng W."/>
            <person name="Zhao L."/>
            <person name="Hu C."/>
            <person name="Zhou Y."/>
            <person name="Han B."/>
            <person name="Song L."/>
            <person name="Shu W."/>
        </authorList>
    </citation>
    <scope>NUCLEOTIDE SEQUENCE</scope>
    <source>
        <strain evidence="1">FACHB-1375</strain>
    </source>
</reference>
<gene>
    <name evidence="1" type="ORF">H6G03_28255</name>
</gene>
<dbReference type="AlphaFoldDB" id="A0A926VM11"/>
<protein>
    <submittedName>
        <fullName evidence="1">Uncharacterized protein</fullName>
    </submittedName>
</protein>
<keyword evidence="2" id="KW-1185">Reference proteome</keyword>
<evidence type="ECO:0000313" key="1">
    <source>
        <dbReference type="EMBL" id="MBD2184919.1"/>
    </source>
</evidence>